<feature type="transmembrane region" description="Helical" evidence="1">
    <location>
        <begin position="18"/>
        <end position="40"/>
    </location>
</feature>
<sequence>YDDYAHNKIDRNQFIKKLSLYAIGGITVSSLLSFMTPNYVDSITVKPDDPRLNSDYITYNSPKGGGSIRGLFSKPVEAKNKLPREAEPRISICFVKNSYREGDNWNYNDQANTFERIKEIN</sequence>
<proteinExistence type="predicted"/>
<name>A0A0F8YTH5_9ZZZZ</name>
<protein>
    <submittedName>
        <fullName evidence="2">Uncharacterized protein</fullName>
    </submittedName>
</protein>
<comment type="caution">
    <text evidence="2">The sequence shown here is derived from an EMBL/GenBank/DDBJ whole genome shotgun (WGS) entry which is preliminary data.</text>
</comment>
<keyword evidence="1" id="KW-0812">Transmembrane</keyword>
<dbReference type="AlphaFoldDB" id="A0A0F8YTH5"/>
<gene>
    <name evidence="2" type="ORF">LCGC14_3116300</name>
</gene>
<keyword evidence="1" id="KW-0472">Membrane</keyword>
<dbReference type="EMBL" id="LAZR01067575">
    <property type="protein sequence ID" value="KKK51301.1"/>
    <property type="molecule type" value="Genomic_DNA"/>
</dbReference>
<reference evidence="2" key="1">
    <citation type="journal article" date="2015" name="Nature">
        <title>Complex archaea that bridge the gap between prokaryotes and eukaryotes.</title>
        <authorList>
            <person name="Spang A."/>
            <person name="Saw J.H."/>
            <person name="Jorgensen S.L."/>
            <person name="Zaremba-Niedzwiedzka K."/>
            <person name="Martijn J."/>
            <person name="Lind A.E."/>
            <person name="van Eijk R."/>
            <person name="Schleper C."/>
            <person name="Guy L."/>
            <person name="Ettema T.J."/>
        </authorList>
    </citation>
    <scope>NUCLEOTIDE SEQUENCE</scope>
</reference>
<accession>A0A0F8YTH5</accession>
<keyword evidence="1" id="KW-1133">Transmembrane helix</keyword>
<feature type="non-terminal residue" evidence="2">
    <location>
        <position position="1"/>
    </location>
</feature>
<evidence type="ECO:0000256" key="1">
    <source>
        <dbReference type="SAM" id="Phobius"/>
    </source>
</evidence>
<organism evidence="2">
    <name type="scientific">marine sediment metagenome</name>
    <dbReference type="NCBI Taxonomy" id="412755"/>
    <lineage>
        <taxon>unclassified sequences</taxon>
        <taxon>metagenomes</taxon>
        <taxon>ecological metagenomes</taxon>
    </lineage>
</organism>
<evidence type="ECO:0000313" key="2">
    <source>
        <dbReference type="EMBL" id="KKK51301.1"/>
    </source>
</evidence>